<comment type="caution">
    <text evidence="6">The sequence shown here is derived from an EMBL/GenBank/DDBJ whole genome shotgun (WGS) entry which is preliminary data.</text>
</comment>
<comment type="similarity">
    <text evidence="5">Belongs to the glutamate--cysteine ligase type 2 family. YbdK subfamily.</text>
</comment>
<evidence type="ECO:0000313" key="7">
    <source>
        <dbReference type="Proteomes" id="UP001165368"/>
    </source>
</evidence>
<keyword evidence="3 5" id="KW-0067">ATP-binding</keyword>
<dbReference type="InterPro" id="IPR014746">
    <property type="entry name" value="Gln_synth/guanido_kin_cat_dom"/>
</dbReference>
<keyword evidence="7" id="KW-1185">Reference proteome</keyword>
<evidence type="ECO:0000313" key="6">
    <source>
        <dbReference type="EMBL" id="MCG2623768.1"/>
    </source>
</evidence>
<evidence type="ECO:0000256" key="3">
    <source>
        <dbReference type="ARBA" id="ARBA00022840"/>
    </source>
</evidence>
<evidence type="ECO:0000256" key="1">
    <source>
        <dbReference type="ARBA" id="ARBA00022598"/>
    </source>
</evidence>
<dbReference type="PANTHER" id="PTHR36510">
    <property type="entry name" value="GLUTAMATE--CYSTEINE LIGASE 2-RELATED"/>
    <property type="match status" value="1"/>
</dbReference>
<name>A0ABS9LAQ3_9MICC</name>
<dbReference type="GO" id="GO:0004357">
    <property type="term" value="F:glutamate-cysteine ligase activity"/>
    <property type="evidence" value="ECO:0007669"/>
    <property type="project" value="UniProtKB-EC"/>
</dbReference>
<dbReference type="NCBIfam" id="NF010041">
    <property type="entry name" value="PRK13517.1-1"/>
    <property type="match status" value="1"/>
</dbReference>
<dbReference type="InterPro" id="IPR050141">
    <property type="entry name" value="GCL_type2/YbdK_subfam"/>
</dbReference>
<dbReference type="Gene3D" id="3.30.590.20">
    <property type="match status" value="1"/>
</dbReference>
<dbReference type="EC" id="6.3.2.2" evidence="5"/>
<gene>
    <name evidence="6" type="ORF">LVY72_17885</name>
</gene>
<dbReference type="InterPro" id="IPR006336">
    <property type="entry name" value="GCS2"/>
</dbReference>
<evidence type="ECO:0000256" key="2">
    <source>
        <dbReference type="ARBA" id="ARBA00022741"/>
    </source>
</evidence>
<reference evidence="6" key="1">
    <citation type="submission" date="2022-01" db="EMBL/GenBank/DDBJ databases">
        <authorList>
            <person name="Jo J.-H."/>
            <person name="Im W.-T."/>
        </authorList>
    </citation>
    <scope>NUCLEOTIDE SEQUENCE</scope>
    <source>
        <strain evidence="6">I2-34</strain>
    </source>
</reference>
<keyword evidence="2 5" id="KW-0547">Nucleotide-binding</keyword>
<sequence length="399" mass="43031">MKDFSHPAVSSRRAEFRTFGVEEEFLLVDEGTARPVAVAETSLARSPASGRRGDSTLTLEVKQEQLEAVSPVCSNLGELAAAVARGRARADEAARSTGARAVALATSVGRHSPHTVSAPRYLNMAEQFGLTLKEQLTCGLHTHVSIASPDEGVAVLDRIRVWLPVLLALSANSPYWQGKDTGYESFRYQAWNRWPTAGPCELFGSAEAYHRHIETLLAAGVLLDEGMVYFDARLSRQHPTVEVRIADVCLEAAHTVAIAAVVRALVETAARQWRAGRCAPQVSADHLRLAAWRASRSGVEGELVHPVQLTPCSVEEAVQALLAHIGPALRDYGDEAWVRKELGRILTDGTGSRRQREVMKGTGSRKAVVADAVVRTHLPIPPPPGMQAGANLLAGAMLD</sequence>
<accession>A0ABS9LAQ3</accession>
<organism evidence="6 7">
    <name type="scientific">Arthrobacter hankyongi</name>
    <dbReference type="NCBI Taxonomy" id="2904801"/>
    <lineage>
        <taxon>Bacteria</taxon>
        <taxon>Bacillati</taxon>
        <taxon>Actinomycetota</taxon>
        <taxon>Actinomycetes</taxon>
        <taxon>Micrococcales</taxon>
        <taxon>Micrococcaceae</taxon>
        <taxon>Arthrobacter</taxon>
    </lineage>
</organism>
<dbReference type="HAMAP" id="MF_01609">
    <property type="entry name" value="Glu_cys_ligase_2"/>
    <property type="match status" value="1"/>
</dbReference>
<evidence type="ECO:0000256" key="5">
    <source>
        <dbReference type="HAMAP-Rule" id="MF_01609"/>
    </source>
</evidence>
<dbReference type="PANTHER" id="PTHR36510:SF1">
    <property type="entry name" value="GLUTAMATE--CYSTEINE LIGASE 2-RELATED"/>
    <property type="match status" value="1"/>
</dbReference>
<proteinExistence type="inferred from homology"/>
<dbReference type="Pfam" id="PF04107">
    <property type="entry name" value="GCS2"/>
    <property type="match status" value="1"/>
</dbReference>
<comment type="catalytic activity">
    <reaction evidence="4 5">
        <text>L-cysteine + L-glutamate + ATP = gamma-L-glutamyl-L-cysteine + ADP + phosphate + H(+)</text>
        <dbReference type="Rhea" id="RHEA:13285"/>
        <dbReference type="ChEBI" id="CHEBI:15378"/>
        <dbReference type="ChEBI" id="CHEBI:29985"/>
        <dbReference type="ChEBI" id="CHEBI:30616"/>
        <dbReference type="ChEBI" id="CHEBI:35235"/>
        <dbReference type="ChEBI" id="CHEBI:43474"/>
        <dbReference type="ChEBI" id="CHEBI:58173"/>
        <dbReference type="ChEBI" id="CHEBI:456216"/>
        <dbReference type="EC" id="6.3.2.2"/>
    </reaction>
</comment>
<protein>
    <recommendedName>
        <fullName evidence="5">Putative glutamate--cysteine ligase 2</fullName>
        <ecNumber evidence="5">6.3.2.2</ecNumber>
    </recommendedName>
    <alternativeName>
        <fullName evidence="5">Gamma-glutamylcysteine synthetase 2</fullName>
        <shortName evidence="5">GCS 2</shortName>
        <shortName evidence="5">Gamma-GCS 2</shortName>
    </alternativeName>
</protein>
<keyword evidence="1 5" id="KW-0436">Ligase</keyword>
<dbReference type="NCBIfam" id="TIGR02050">
    <property type="entry name" value="gshA_cyan_rel"/>
    <property type="match status" value="1"/>
</dbReference>
<comment type="function">
    <text evidence="5">ATP-dependent carboxylate-amine ligase which exhibits weak glutamate--cysteine ligase activity.</text>
</comment>
<dbReference type="SUPFAM" id="SSF55931">
    <property type="entry name" value="Glutamine synthetase/guanido kinase"/>
    <property type="match status" value="1"/>
</dbReference>
<dbReference type="InterPro" id="IPR011793">
    <property type="entry name" value="YbdK"/>
</dbReference>
<dbReference type="RefSeq" id="WP_237823835.1">
    <property type="nucleotide sequence ID" value="NZ_JAKLTQ010000016.1"/>
</dbReference>
<dbReference type="Proteomes" id="UP001165368">
    <property type="component" value="Unassembled WGS sequence"/>
</dbReference>
<evidence type="ECO:0000256" key="4">
    <source>
        <dbReference type="ARBA" id="ARBA00048819"/>
    </source>
</evidence>
<dbReference type="EMBL" id="JAKLTQ010000016">
    <property type="protein sequence ID" value="MCG2623768.1"/>
    <property type="molecule type" value="Genomic_DNA"/>
</dbReference>